<dbReference type="RefSeq" id="WP_338450847.1">
    <property type="nucleotide sequence ID" value="NZ_CP137640.1"/>
</dbReference>
<proteinExistence type="predicted"/>
<organism evidence="1 2">
    <name type="scientific">Niallia oryzisoli</name>
    <dbReference type="NCBI Taxonomy" id="1737571"/>
    <lineage>
        <taxon>Bacteria</taxon>
        <taxon>Bacillati</taxon>
        <taxon>Bacillota</taxon>
        <taxon>Bacilli</taxon>
        <taxon>Bacillales</taxon>
        <taxon>Bacillaceae</taxon>
        <taxon>Niallia</taxon>
    </lineage>
</organism>
<name>A0ABZ2CDU6_9BACI</name>
<dbReference type="Proteomes" id="UP001357223">
    <property type="component" value="Chromosome"/>
</dbReference>
<sequence>MGKKQQKKVIYEVQENETVSDCLDRIQKDGYTPIRKTEVPIFQEKTEGIEVSYEPIGRQIIFEVRKVESP</sequence>
<accession>A0ABZ2CDU6</accession>
<dbReference type="Pfam" id="PF14044">
    <property type="entry name" value="NETI"/>
    <property type="match status" value="1"/>
</dbReference>
<keyword evidence="2" id="KW-1185">Reference proteome</keyword>
<gene>
    <name evidence="1" type="ORF">R4Z09_02625</name>
</gene>
<reference evidence="1 2" key="1">
    <citation type="submission" date="2023-10" db="EMBL/GenBank/DDBJ databases">
        <title>Niallia locisalis sp.nov. isolated from a salt pond sample.</title>
        <authorList>
            <person name="Li X.-J."/>
            <person name="Dong L."/>
        </authorList>
    </citation>
    <scope>NUCLEOTIDE SEQUENCE [LARGE SCALE GENOMIC DNA]</scope>
    <source>
        <strain evidence="1 2">DSM 29761</strain>
    </source>
</reference>
<evidence type="ECO:0000313" key="1">
    <source>
        <dbReference type="EMBL" id="WVX81939.1"/>
    </source>
</evidence>
<protein>
    <submittedName>
        <fullName evidence="1">NETI motif-containing protein</fullName>
    </submittedName>
</protein>
<evidence type="ECO:0000313" key="2">
    <source>
        <dbReference type="Proteomes" id="UP001357223"/>
    </source>
</evidence>
<dbReference type="EMBL" id="CP137640">
    <property type="protein sequence ID" value="WVX81939.1"/>
    <property type="molecule type" value="Genomic_DNA"/>
</dbReference>
<dbReference type="InterPro" id="IPR025930">
    <property type="entry name" value="NETI"/>
</dbReference>